<dbReference type="EMBL" id="CADEPM010000006">
    <property type="protein sequence ID" value="CAB3407365.1"/>
    <property type="molecule type" value="Genomic_DNA"/>
</dbReference>
<sequence>MERTKGKRSVVKVGSVFETLLTYNVVRLIRNPGPYAEFVVKEGENERQMRIEPIDRKKLKYTAEILKRTNGIDDKRYTPEFFEFGQNKELRTNFLITNLYGIQIEEVRKALKKSFTPDCVLNIAKQTLEAIKVLHSAGFISRNVKPATFSIGHGKKADQIILSDFRITRVHLDDKTKLPREPRKFVKWIGTARYASINAMRERDQGRRDDIESWIYMIIDLYDADIGLPWKKAAREKVVESKEVFKNHDYAAPYEKIPVQFKSLLDLVHSWNYDTTPDYDAIHVILNEIIDAKKLDIKICDWIDKLTPDIEEQVVLEAMEKTPDNKCSGQDDFEFAKVKKIAERKKMNPNDVIKNGSCHWRVVVLLGSGGFGDVYKVYNEKGKKDKFYALKTESEDGKKAMLRLKVEMQVMMCIQEFRKGKTTTAGHKHFVEFVDRGKSDYLKCKFIVMSLVGPSLEDVRKKYKVDLSHRSTPFVIAVQSLEAVHDLHNLGFLHRDIKPANFAVGIGPDEPTVFILDFGICRSYLDPVTKKHRAPRKSVKFLGTLRFASRACMKSTDQGRKDDLECWLYMIFDIMDEENGIPWRRVKNREKILAAKVLFFQFKLESAYENISKKMKQIVGYVDSLEYQSLPDYQFIEKRLIKIAEGLNAPITKKVEWAGKLNKVPREDRFGESSSDSDLPTGSDEDDD</sequence>
<feature type="binding site" evidence="1">
    <location>
        <position position="391"/>
    </location>
    <ligand>
        <name>ATP</name>
        <dbReference type="ChEBI" id="CHEBI:30616"/>
    </ligand>
</feature>
<dbReference type="SUPFAM" id="SSF56112">
    <property type="entry name" value="Protein kinase-like (PK-like)"/>
    <property type="match status" value="2"/>
</dbReference>
<dbReference type="InterPro" id="IPR000719">
    <property type="entry name" value="Prot_kinase_dom"/>
</dbReference>
<dbReference type="PANTHER" id="PTHR11909">
    <property type="entry name" value="CASEIN KINASE-RELATED"/>
    <property type="match status" value="1"/>
</dbReference>
<name>A0A8S1F3H5_9PELO</name>
<feature type="domain" description="Protein kinase" evidence="3">
    <location>
        <begin position="1"/>
        <end position="286"/>
    </location>
</feature>
<accession>A0A8S1F3H5</accession>
<evidence type="ECO:0000259" key="3">
    <source>
        <dbReference type="PROSITE" id="PS50011"/>
    </source>
</evidence>
<protein>
    <recommendedName>
        <fullName evidence="3">Protein kinase domain-containing protein</fullName>
    </recommendedName>
</protein>
<proteinExistence type="predicted"/>
<comment type="caution">
    <text evidence="4">The sequence shown here is derived from an EMBL/GenBank/DDBJ whole genome shotgun (WGS) entry which is preliminary data.</text>
</comment>
<dbReference type="Pfam" id="PF00069">
    <property type="entry name" value="Pkinase"/>
    <property type="match status" value="1"/>
</dbReference>
<dbReference type="Proteomes" id="UP000494206">
    <property type="component" value="Unassembled WGS sequence"/>
</dbReference>
<keyword evidence="5" id="KW-1185">Reference proteome</keyword>
<dbReference type="InterPro" id="IPR017441">
    <property type="entry name" value="Protein_kinase_ATP_BS"/>
</dbReference>
<dbReference type="InterPro" id="IPR050235">
    <property type="entry name" value="CK1_Ser-Thr_kinase"/>
</dbReference>
<dbReference type="OrthoDB" id="194358at2759"/>
<dbReference type="InterPro" id="IPR011009">
    <property type="entry name" value="Kinase-like_dom_sf"/>
</dbReference>
<feature type="region of interest" description="Disordered" evidence="2">
    <location>
        <begin position="666"/>
        <end position="688"/>
    </location>
</feature>
<evidence type="ECO:0000313" key="5">
    <source>
        <dbReference type="Proteomes" id="UP000494206"/>
    </source>
</evidence>
<evidence type="ECO:0000256" key="1">
    <source>
        <dbReference type="PROSITE-ProRule" id="PRU10141"/>
    </source>
</evidence>
<gene>
    <name evidence="4" type="ORF">CBOVIS_LOCUS9305</name>
</gene>
<dbReference type="Gene3D" id="1.10.510.10">
    <property type="entry name" value="Transferase(Phosphotransferase) domain 1"/>
    <property type="match status" value="2"/>
</dbReference>
<evidence type="ECO:0000256" key="2">
    <source>
        <dbReference type="SAM" id="MobiDB-lite"/>
    </source>
</evidence>
<dbReference type="PROSITE" id="PS00107">
    <property type="entry name" value="PROTEIN_KINASE_ATP"/>
    <property type="match status" value="1"/>
</dbReference>
<dbReference type="Gene3D" id="3.30.200.20">
    <property type="entry name" value="Phosphorylase Kinase, domain 1"/>
    <property type="match status" value="1"/>
</dbReference>
<dbReference type="SMART" id="SM00220">
    <property type="entry name" value="S_TKc"/>
    <property type="match status" value="1"/>
</dbReference>
<keyword evidence="1" id="KW-0547">Nucleotide-binding</keyword>
<organism evidence="4 5">
    <name type="scientific">Caenorhabditis bovis</name>
    <dbReference type="NCBI Taxonomy" id="2654633"/>
    <lineage>
        <taxon>Eukaryota</taxon>
        <taxon>Metazoa</taxon>
        <taxon>Ecdysozoa</taxon>
        <taxon>Nematoda</taxon>
        <taxon>Chromadorea</taxon>
        <taxon>Rhabditida</taxon>
        <taxon>Rhabditina</taxon>
        <taxon>Rhabditomorpha</taxon>
        <taxon>Rhabditoidea</taxon>
        <taxon>Rhabditidae</taxon>
        <taxon>Peloderinae</taxon>
        <taxon>Caenorhabditis</taxon>
    </lineage>
</organism>
<keyword evidence="1" id="KW-0067">ATP-binding</keyword>
<dbReference type="GO" id="GO:0005524">
    <property type="term" value="F:ATP binding"/>
    <property type="evidence" value="ECO:0007669"/>
    <property type="project" value="UniProtKB-UniRule"/>
</dbReference>
<dbReference type="GO" id="GO:0004672">
    <property type="term" value="F:protein kinase activity"/>
    <property type="evidence" value="ECO:0007669"/>
    <property type="project" value="InterPro"/>
</dbReference>
<feature type="domain" description="Protein kinase" evidence="3">
    <location>
        <begin position="360"/>
        <end position="641"/>
    </location>
</feature>
<dbReference type="PROSITE" id="PS50011">
    <property type="entry name" value="PROTEIN_KINASE_DOM"/>
    <property type="match status" value="2"/>
</dbReference>
<dbReference type="AlphaFoldDB" id="A0A8S1F3H5"/>
<evidence type="ECO:0000313" key="4">
    <source>
        <dbReference type="EMBL" id="CAB3407365.1"/>
    </source>
</evidence>
<dbReference type="FunFam" id="1.10.510.10:FF:001146">
    <property type="entry name" value="Protein CBG08226"/>
    <property type="match status" value="1"/>
</dbReference>
<reference evidence="4 5" key="1">
    <citation type="submission" date="2020-04" db="EMBL/GenBank/DDBJ databases">
        <authorList>
            <person name="Laetsch R D."/>
            <person name="Stevens L."/>
            <person name="Kumar S."/>
            <person name="Blaxter L. M."/>
        </authorList>
    </citation>
    <scope>NUCLEOTIDE SEQUENCE [LARGE SCALE GENOMIC DNA]</scope>
</reference>